<dbReference type="InterPro" id="IPR002791">
    <property type="entry name" value="ARMT1-like_metal-bd"/>
</dbReference>
<comment type="catalytic activity">
    <reaction evidence="2 10">
        <text>beta-D-fructose 1-phosphate + H2O = D-fructose + phosphate</text>
        <dbReference type="Rhea" id="RHEA:35603"/>
        <dbReference type="ChEBI" id="CHEBI:15377"/>
        <dbReference type="ChEBI" id="CHEBI:37721"/>
        <dbReference type="ChEBI" id="CHEBI:43474"/>
        <dbReference type="ChEBI" id="CHEBI:138881"/>
    </reaction>
</comment>
<dbReference type="FunFam" id="3.40.50.10880:FF:000005">
    <property type="entry name" value="DUF89-domain-containing protein"/>
    <property type="match status" value="1"/>
</dbReference>
<comment type="domain">
    <text evidence="10">Subfamily III proteins have a conserved RTxK motif about 40-50 residues from the C-terminus; the threonine may be replaced by serine or cysteine.</text>
</comment>
<evidence type="ECO:0000256" key="1">
    <source>
        <dbReference type="ARBA" id="ARBA00000807"/>
    </source>
</evidence>
<proteinExistence type="inferred from homology"/>
<comment type="catalytic activity">
    <reaction evidence="1 10">
        <text>L-glutamyl-[protein] + S-adenosyl-L-methionine = [protein]-L-glutamate 5-O-methyl ester + S-adenosyl-L-homocysteine</text>
        <dbReference type="Rhea" id="RHEA:24452"/>
        <dbReference type="Rhea" id="RHEA-COMP:10208"/>
        <dbReference type="Rhea" id="RHEA-COMP:10311"/>
        <dbReference type="ChEBI" id="CHEBI:29973"/>
        <dbReference type="ChEBI" id="CHEBI:57856"/>
        <dbReference type="ChEBI" id="CHEBI:59789"/>
        <dbReference type="ChEBI" id="CHEBI:82795"/>
    </reaction>
</comment>
<comment type="function">
    <text evidence="8 10">Metal-dependent phosphatase that shows phosphatase activity against several substrates, including fructose-1-phosphate and fructose-6-phosphate. Its preference for fructose-1-phosphate, a strong glycating agent that causes DNA damage rather than a canonical yeast metabolite, suggests a damage-control function in hexose phosphate metabolism. Has also been shown to have O-methyltransferase activity that methylates glutamate residues of target proteins to form gamma-glutamyl methyl ester residues. Possibly methylates PCNA, suggesting it is involved in the DNA damage response.</text>
</comment>
<dbReference type="EnsemblMetazoa" id="SMAR015688-RA">
    <property type="protein sequence ID" value="SMAR015688-PA"/>
    <property type="gene ID" value="SMAR015688"/>
</dbReference>
<dbReference type="GO" id="GO:0097023">
    <property type="term" value="F:fructose 6-phosphate aldolase activity"/>
    <property type="evidence" value="ECO:0007669"/>
    <property type="project" value="RHEA"/>
</dbReference>
<reference evidence="13" key="1">
    <citation type="submission" date="2011-05" db="EMBL/GenBank/DDBJ databases">
        <authorList>
            <person name="Richards S.R."/>
            <person name="Qu J."/>
            <person name="Jiang H."/>
            <person name="Jhangiani S.N."/>
            <person name="Agravi P."/>
            <person name="Goodspeed R."/>
            <person name="Gross S."/>
            <person name="Mandapat C."/>
            <person name="Jackson L."/>
            <person name="Mathew T."/>
            <person name="Pu L."/>
            <person name="Thornton R."/>
            <person name="Saada N."/>
            <person name="Wilczek-Boney K.B."/>
            <person name="Lee S."/>
            <person name="Kovar C."/>
            <person name="Wu Y."/>
            <person name="Scherer S.E."/>
            <person name="Worley K.C."/>
            <person name="Muzny D.M."/>
            <person name="Gibbs R."/>
        </authorList>
    </citation>
    <scope>NUCLEOTIDE SEQUENCE</scope>
    <source>
        <strain evidence="13">Brora</strain>
    </source>
</reference>
<dbReference type="GO" id="GO:0030643">
    <property type="term" value="P:intracellular phosphate ion homeostasis"/>
    <property type="evidence" value="ECO:0007669"/>
    <property type="project" value="UniProtKB-ARBA"/>
</dbReference>
<evidence type="ECO:0000313" key="12">
    <source>
        <dbReference type="EnsemblMetazoa" id="SMAR015688-PA"/>
    </source>
</evidence>
<dbReference type="InterPro" id="IPR036075">
    <property type="entry name" value="ARMT-1-like_metal-bd_sf"/>
</dbReference>
<dbReference type="PhylomeDB" id="T1JPB2"/>
<dbReference type="GO" id="GO:0016462">
    <property type="term" value="F:pyrophosphatase activity"/>
    <property type="evidence" value="ECO:0007669"/>
    <property type="project" value="UniProtKB-ARBA"/>
</dbReference>
<evidence type="ECO:0000256" key="7">
    <source>
        <dbReference type="ARBA" id="ARBA00023211"/>
    </source>
</evidence>
<dbReference type="Gene3D" id="3.40.50.10880">
    <property type="entry name" value="Uncharacterised protein PF01937, DUF89, domain 3"/>
    <property type="match status" value="1"/>
</dbReference>
<keyword evidence="13" id="KW-1185">Reference proteome</keyword>
<keyword evidence="5 10" id="KW-0479">Metal-binding</keyword>
<protein>
    <recommendedName>
        <fullName evidence="10">Sugar phosphate phosphatase</fullName>
        <ecNumber evidence="10">2.1.1.-</ecNumber>
        <ecNumber evidence="10">3.1.3.-</ecNumber>
    </recommendedName>
</protein>
<organism evidence="12 13">
    <name type="scientific">Strigamia maritima</name>
    <name type="common">European centipede</name>
    <name type="synonym">Geophilus maritimus</name>
    <dbReference type="NCBI Taxonomy" id="126957"/>
    <lineage>
        <taxon>Eukaryota</taxon>
        <taxon>Metazoa</taxon>
        <taxon>Ecdysozoa</taxon>
        <taxon>Arthropoda</taxon>
        <taxon>Myriapoda</taxon>
        <taxon>Chilopoda</taxon>
        <taxon>Pleurostigmophora</taxon>
        <taxon>Geophilomorpha</taxon>
        <taxon>Linotaeniidae</taxon>
        <taxon>Strigamia</taxon>
    </lineage>
</organism>
<evidence type="ECO:0000256" key="3">
    <source>
        <dbReference type="ARBA" id="ARBA00009519"/>
    </source>
</evidence>
<dbReference type="Proteomes" id="UP000014500">
    <property type="component" value="Unassembled WGS sequence"/>
</dbReference>
<evidence type="ECO:0000256" key="4">
    <source>
        <dbReference type="ARBA" id="ARBA00022596"/>
    </source>
</evidence>
<sequence length="435" mass="49954">MNNIPPSLSASFELSFAYITLRDRIPVIITKIIDQLHRDKNETAITFGPGSKEEVKEIIGRLAKLKNEITTDKPLVTLQDDFSDTIMWNKSIEELTVRETKQPTWFATSWLYDECYMYRRIFEAFQLSNTLKKIDCFQKQKEDSVFQSAETMAILGAHLINILNNINNAEELKSHFNEMLQISLWSNRCDLSIAAGAERAQKDDPIKSLNNLSQFILVNNSQQTVDHIINVNQQKSQGIRIDIILDNSGFELFCDFCLAHFLCAAKLVNRVHFYVKCMPWFVSDTTAADFEWLLNTLDGMNDPVLNDLGGTWKKYVNDGIWSVQKDLFWTLPYDYSEMKKYDSNLYERLSHADLLIFKGDLNYRKLTGDRKWNSTIPFETALRGFNPSPLCALRTLKADTVVGLAPGQAEAKEITDTNWMIKGDYAVIQFNSNKL</sequence>
<evidence type="ECO:0000256" key="2">
    <source>
        <dbReference type="ARBA" id="ARBA00001326"/>
    </source>
</evidence>
<dbReference type="InterPro" id="IPR039763">
    <property type="entry name" value="ARMT1"/>
</dbReference>
<dbReference type="EMBL" id="JH432008">
    <property type="status" value="NOT_ANNOTATED_CDS"/>
    <property type="molecule type" value="Genomic_DNA"/>
</dbReference>
<dbReference type="AlphaFoldDB" id="T1JPB2"/>
<dbReference type="EC" id="2.1.1.-" evidence="10"/>
<dbReference type="eggNOG" id="KOG3870">
    <property type="taxonomic scope" value="Eukaryota"/>
</dbReference>
<comment type="similarity">
    <text evidence="3 10">Belongs to the damage-control phosphatase family. Sugar phosphate phosphatase III subfamily.</text>
</comment>
<dbReference type="GO" id="GO:0006974">
    <property type="term" value="P:DNA damage response"/>
    <property type="evidence" value="ECO:0007669"/>
    <property type="project" value="TreeGrafter"/>
</dbReference>
<keyword evidence="6 10" id="KW-0378">Hydrolase</keyword>
<dbReference type="GO" id="GO:0008983">
    <property type="term" value="F:protein-glutamate O-methyltransferase activity"/>
    <property type="evidence" value="ECO:0007669"/>
    <property type="project" value="RHEA"/>
</dbReference>
<dbReference type="EC" id="3.1.3.-" evidence="10"/>
<dbReference type="GO" id="GO:0046872">
    <property type="term" value="F:metal ion binding"/>
    <property type="evidence" value="ECO:0007669"/>
    <property type="project" value="UniProtKB-UniRule"/>
</dbReference>
<dbReference type="GO" id="GO:0032259">
    <property type="term" value="P:methylation"/>
    <property type="evidence" value="ECO:0007669"/>
    <property type="project" value="UniProtKB-KW"/>
</dbReference>
<dbReference type="GO" id="GO:0103026">
    <property type="term" value="F:fructose-1-phosphatase activity"/>
    <property type="evidence" value="ECO:0007669"/>
    <property type="project" value="RHEA"/>
</dbReference>
<dbReference type="HOGENOM" id="CLU_030117_2_1_1"/>
<comment type="catalytic activity">
    <reaction evidence="9 10">
        <text>beta-D-fructose 6-phosphate = dihydroxyacetone + D-glyceraldehyde 3-phosphate</text>
        <dbReference type="Rhea" id="RHEA:28002"/>
        <dbReference type="ChEBI" id="CHEBI:16016"/>
        <dbReference type="ChEBI" id="CHEBI:57634"/>
        <dbReference type="ChEBI" id="CHEBI:59776"/>
    </reaction>
</comment>
<reference evidence="12" key="2">
    <citation type="submission" date="2015-02" db="UniProtKB">
        <authorList>
            <consortium name="EnsemblMetazoa"/>
        </authorList>
    </citation>
    <scope>IDENTIFICATION</scope>
</reference>
<dbReference type="PANTHER" id="PTHR12260:SF6">
    <property type="entry name" value="DAMAGE-CONTROL PHOSPHATASE ARMT1"/>
    <property type="match status" value="1"/>
</dbReference>
<comment type="cofactor">
    <cofactor evidence="10">
        <name>Mn(2+)</name>
        <dbReference type="ChEBI" id="CHEBI:29035"/>
    </cofactor>
    <cofactor evidence="10">
        <name>Ni(2+)</name>
        <dbReference type="ChEBI" id="CHEBI:49786"/>
    </cofactor>
</comment>
<dbReference type="STRING" id="126957.T1JPB2"/>
<accession>T1JPB2</accession>
<dbReference type="OMA" id="IFARQKM"/>
<dbReference type="Pfam" id="PF01937">
    <property type="entry name" value="ARMT1-like_dom"/>
    <property type="match status" value="1"/>
</dbReference>
<dbReference type="GO" id="GO:0005634">
    <property type="term" value="C:nucleus"/>
    <property type="evidence" value="ECO:0007669"/>
    <property type="project" value="TreeGrafter"/>
</dbReference>
<evidence type="ECO:0000313" key="13">
    <source>
        <dbReference type="Proteomes" id="UP000014500"/>
    </source>
</evidence>
<keyword evidence="10" id="KW-0808">Transferase</keyword>
<keyword evidence="7 10" id="KW-0464">Manganese</keyword>
<evidence type="ECO:0000256" key="8">
    <source>
        <dbReference type="ARBA" id="ARBA00045980"/>
    </source>
</evidence>
<dbReference type="Gene3D" id="1.20.930.60">
    <property type="match status" value="1"/>
</dbReference>
<dbReference type="PANTHER" id="PTHR12260">
    <property type="entry name" value="DAMAGE-CONTROL PHOSPHATASE ARMT1"/>
    <property type="match status" value="1"/>
</dbReference>
<dbReference type="SUPFAM" id="SSF111321">
    <property type="entry name" value="AF1104-like"/>
    <property type="match status" value="1"/>
</dbReference>
<keyword evidence="4" id="KW-0533">Nickel</keyword>
<feature type="domain" description="Damage-control phosphatase ARMT1-like metal-binding" evidence="11">
    <location>
        <begin position="20"/>
        <end position="410"/>
    </location>
</feature>
<evidence type="ECO:0000256" key="10">
    <source>
        <dbReference type="RuleBase" id="RU367030"/>
    </source>
</evidence>
<evidence type="ECO:0000259" key="11">
    <source>
        <dbReference type="Pfam" id="PF01937"/>
    </source>
</evidence>
<evidence type="ECO:0000256" key="9">
    <source>
        <dbReference type="ARBA" id="ARBA00048809"/>
    </source>
</evidence>
<keyword evidence="10" id="KW-0489">Methyltransferase</keyword>
<evidence type="ECO:0000256" key="5">
    <source>
        <dbReference type="ARBA" id="ARBA00022723"/>
    </source>
</evidence>
<evidence type="ECO:0000256" key="6">
    <source>
        <dbReference type="ARBA" id="ARBA00022801"/>
    </source>
</evidence>
<name>T1JPB2_STRMM</name>